<dbReference type="PANTHER" id="PTHR34222">
    <property type="entry name" value="GAG_PRE-INTEGRS DOMAIN-CONTAINING PROTEIN"/>
    <property type="match status" value="1"/>
</dbReference>
<feature type="compositionally biased region" description="Basic and acidic residues" evidence="1">
    <location>
        <begin position="91"/>
        <end position="103"/>
    </location>
</feature>
<dbReference type="Proteomes" id="UP000325577">
    <property type="component" value="Linkage Group LG1"/>
</dbReference>
<dbReference type="EMBL" id="CM018032">
    <property type="protein sequence ID" value="KAA8547182.1"/>
    <property type="molecule type" value="Genomic_DNA"/>
</dbReference>
<evidence type="ECO:0000313" key="3">
    <source>
        <dbReference type="Proteomes" id="UP000325577"/>
    </source>
</evidence>
<dbReference type="PANTHER" id="PTHR34222:SF37">
    <property type="entry name" value="RETROTRANSPOSON GAG DOMAIN-CONTAINING PROTEIN"/>
    <property type="match status" value="1"/>
</dbReference>
<keyword evidence="3" id="KW-1185">Reference proteome</keyword>
<reference evidence="2 3" key="1">
    <citation type="submission" date="2019-09" db="EMBL/GenBank/DDBJ databases">
        <title>A chromosome-level genome assembly of the Chinese tupelo Nyssa sinensis.</title>
        <authorList>
            <person name="Yang X."/>
            <person name="Kang M."/>
            <person name="Yang Y."/>
            <person name="Xiong H."/>
            <person name="Wang M."/>
            <person name="Zhang Z."/>
            <person name="Wang Z."/>
            <person name="Wu H."/>
            <person name="Ma T."/>
            <person name="Liu J."/>
            <person name="Xi Z."/>
        </authorList>
    </citation>
    <scope>NUCLEOTIDE SEQUENCE [LARGE SCALE GENOMIC DNA]</scope>
    <source>
        <strain evidence="2">J267</strain>
        <tissue evidence="2">Leaf</tissue>
    </source>
</reference>
<sequence length="143" mass="15788">MTIDSFSCSATMKLPMVHGPVRFAQGSSKERISYGLNIDFDQVRVQVLGKESLPSLEGVFSIVQAEESRRGVMLDNPVNEGSAMNSTKLGHHTETNRDERQPNREGVWCTYCKKARHTKDTCWKLHGMPPNVGGKGGNRGGQP</sequence>
<dbReference type="AlphaFoldDB" id="A0A5J5BZV2"/>
<protein>
    <submittedName>
        <fullName evidence="2">Uncharacterized protein</fullName>
    </submittedName>
</protein>
<gene>
    <name evidence="2" type="ORF">F0562_003610</name>
</gene>
<feature type="region of interest" description="Disordered" evidence="1">
    <location>
        <begin position="75"/>
        <end position="104"/>
    </location>
</feature>
<dbReference type="OrthoDB" id="1724808at2759"/>
<evidence type="ECO:0000313" key="2">
    <source>
        <dbReference type="EMBL" id="KAA8547182.1"/>
    </source>
</evidence>
<evidence type="ECO:0000256" key="1">
    <source>
        <dbReference type="SAM" id="MobiDB-lite"/>
    </source>
</evidence>
<name>A0A5J5BZV2_9ASTE</name>
<proteinExistence type="predicted"/>
<accession>A0A5J5BZV2</accession>
<organism evidence="2 3">
    <name type="scientific">Nyssa sinensis</name>
    <dbReference type="NCBI Taxonomy" id="561372"/>
    <lineage>
        <taxon>Eukaryota</taxon>
        <taxon>Viridiplantae</taxon>
        <taxon>Streptophyta</taxon>
        <taxon>Embryophyta</taxon>
        <taxon>Tracheophyta</taxon>
        <taxon>Spermatophyta</taxon>
        <taxon>Magnoliopsida</taxon>
        <taxon>eudicotyledons</taxon>
        <taxon>Gunneridae</taxon>
        <taxon>Pentapetalae</taxon>
        <taxon>asterids</taxon>
        <taxon>Cornales</taxon>
        <taxon>Nyssaceae</taxon>
        <taxon>Nyssa</taxon>
    </lineage>
</organism>